<reference evidence="2 3" key="1">
    <citation type="submission" date="2022-06" db="EMBL/GenBank/DDBJ databases">
        <title>Genomic Encyclopedia of Archaeal and Bacterial Type Strains, Phase II (KMG-II): from individual species to whole genera.</title>
        <authorList>
            <person name="Goeker M."/>
        </authorList>
    </citation>
    <scope>NUCLEOTIDE SEQUENCE [LARGE SCALE GENOMIC DNA]</scope>
    <source>
        <strain evidence="2 3">DSM 45037</strain>
    </source>
</reference>
<organism evidence="2 3">
    <name type="scientific">Williamsia serinedens</name>
    <dbReference type="NCBI Taxonomy" id="391736"/>
    <lineage>
        <taxon>Bacteria</taxon>
        <taxon>Bacillati</taxon>
        <taxon>Actinomycetota</taxon>
        <taxon>Actinomycetes</taxon>
        <taxon>Mycobacteriales</taxon>
        <taxon>Nocardiaceae</taxon>
        <taxon>Williamsia</taxon>
    </lineage>
</organism>
<dbReference type="PROSITE" id="PS51819">
    <property type="entry name" value="VOC"/>
    <property type="match status" value="2"/>
</dbReference>
<feature type="domain" description="VOC" evidence="1">
    <location>
        <begin position="139"/>
        <end position="261"/>
    </location>
</feature>
<dbReference type="Proteomes" id="UP001205740">
    <property type="component" value="Unassembled WGS sequence"/>
</dbReference>
<dbReference type="InterPro" id="IPR029068">
    <property type="entry name" value="Glyas_Bleomycin-R_OHBP_Dase"/>
</dbReference>
<dbReference type="EMBL" id="JAMTCG010000008">
    <property type="protein sequence ID" value="MCP2162839.1"/>
    <property type="molecule type" value="Genomic_DNA"/>
</dbReference>
<dbReference type="CDD" id="cd07247">
    <property type="entry name" value="SgaA_N_like"/>
    <property type="match status" value="1"/>
</dbReference>
<evidence type="ECO:0000313" key="2">
    <source>
        <dbReference type="EMBL" id="MCP2162839.1"/>
    </source>
</evidence>
<protein>
    <recommendedName>
        <fullName evidence="1">VOC domain-containing protein</fullName>
    </recommendedName>
</protein>
<comment type="caution">
    <text evidence="2">The sequence shown here is derived from an EMBL/GenBank/DDBJ whole genome shotgun (WGS) entry which is preliminary data.</text>
</comment>
<dbReference type="PANTHER" id="PTHR33993">
    <property type="entry name" value="GLYOXALASE-RELATED"/>
    <property type="match status" value="1"/>
</dbReference>
<name>A0ABT1H6G7_9NOCA</name>
<dbReference type="InterPro" id="IPR004360">
    <property type="entry name" value="Glyas_Fos-R_dOase_dom"/>
</dbReference>
<feature type="domain" description="VOC" evidence="1">
    <location>
        <begin position="10"/>
        <end position="125"/>
    </location>
</feature>
<dbReference type="Gene3D" id="3.10.180.10">
    <property type="entry name" value="2,3-Dihydroxybiphenyl 1,2-Dioxygenase, domain 1"/>
    <property type="match status" value="2"/>
</dbReference>
<dbReference type="RefSeq" id="WP_253656413.1">
    <property type="nucleotide sequence ID" value="NZ_BAAAOE010000006.1"/>
</dbReference>
<dbReference type="InterPro" id="IPR052164">
    <property type="entry name" value="Anthracycline_SecMetBiosynth"/>
</dbReference>
<dbReference type="InterPro" id="IPR037523">
    <property type="entry name" value="VOC_core"/>
</dbReference>
<keyword evidence="3" id="KW-1185">Reference proteome</keyword>
<evidence type="ECO:0000259" key="1">
    <source>
        <dbReference type="PROSITE" id="PS51819"/>
    </source>
</evidence>
<evidence type="ECO:0000313" key="3">
    <source>
        <dbReference type="Proteomes" id="UP001205740"/>
    </source>
</evidence>
<proteinExistence type="predicted"/>
<dbReference type="Pfam" id="PF00903">
    <property type="entry name" value="Glyoxalase"/>
    <property type="match status" value="2"/>
</dbReference>
<gene>
    <name evidence="2" type="ORF">LX12_004051</name>
</gene>
<dbReference type="SUPFAM" id="SSF54593">
    <property type="entry name" value="Glyoxalase/Bleomycin resistance protein/Dihydroxybiphenyl dioxygenase"/>
    <property type="match status" value="1"/>
</dbReference>
<dbReference type="PANTHER" id="PTHR33993:SF10">
    <property type="entry name" value="CONSERVED PROTEIN"/>
    <property type="match status" value="1"/>
</dbReference>
<accession>A0ABT1H6G7</accession>
<sequence>MTEYSAPVGAPIWFDLMSSDPARAAEFYGELFGWEVEAPRAEFGGYQNFTRHGSRIAGMSPVMDGAGVPADVWSVYLHTTDAATTVAAAEKAGAQVMFPPMAVGSEGTMAIVLDPAGAAIGFWQPADHAGFSTWGEHGAPYWFDCLSKDYAASTAFYPAVTGVSLLEVGTGGDPDAVGPDHYSQMMFGETGYGGIMDAATLLPAEAPSFWQVYIMVDDVAATTDAITRLGGEVMMPGEDTPYGTLASAKDPMGAIFCYASPPPGM</sequence>